<keyword evidence="1" id="KW-0732">Signal</keyword>
<feature type="chain" id="PRO_5034585250" evidence="1">
    <location>
        <begin position="24"/>
        <end position="136"/>
    </location>
</feature>
<keyword evidence="5" id="KW-1185">Reference proteome</keyword>
<organism evidence="3 4">
    <name type="scientific">Halodesulfovibrio aestuarii</name>
    <dbReference type="NCBI Taxonomy" id="126333"/>
    <lineage>
        <taxon>Bacteria</taxon>
        <taxon>Pseudomonadati</taxon>
        <taxon>Thermodesulfobacteriota</taxon>
        <taxon>Desulfovibrionia</taxon>
        <taxon>Desulfovibrionales</taxon>
        <taxon>Desulfovibrionaceae</taxon>
        <taxon>Halodesulfovibrio</taxon>
    </lineage>
</organism>
<protein>
    <submittedName>
        <fullName evidence="3">Uncharacterized protein</fullName>
    </submittedName>
</protein>
<sequence>MKKVLVLFVMACATCLLTTPSSAVSQQELENTLRQHATQHIDTMCRQMPDCGGKIETCKLPNGKWVRSYCDLKKDTIKVVVHEVENTGTYVGVIKYIKVTYEAIGRTKQEAMQQPFRVVEKNRVTKIRQYKNGHWE</sequence>
<dbReference type="RefSeq" id="WP_020002073.1">
    <property type="nucleotide sequence ID" value="NZ_CP192217.1"/>
</dbReference>
<evidence type="ECO:0000313" key="5">
    <source>
        <dbReference type="Proteomes" id="UP001568358"/>
    </source>
</evidence>
<accession>A0A8G2C890</accession>
<proteinExistence type="predicted"/>
<evidence type="ECO:0000256" key="1">
    <source>
        <dbReference type="SAM" id="SignalP"/>
    </source>
</evidence>
<feature type="signal peptide" evidence="1">
    <location>
        <begin position="1"/>
        <end position="23"/>
    </location>
</feature>
<gene>
    <name evidence="2" type="ORF">AB2Z07_05195</name>
    <name evidence="3" type="ORF">SAMN05660830_00960</name>
</gene>
<dbReference type="Proteomes" id="UP001568358">
    <property type="component" value="Unassembled WGS sequence"/>
</dbReference>
<evidence type="ECO:0000313" key="2">
    <source>
        <dbReference type="EMBL" id="MEZ6852933.1"/>
    </source>
</evidence>
<dbReference type="EMBL" id="FQZR01000002">
    <property type="protein sequence ID" value="SHI77917.1"/>
    <property type="molecule type" value="Genomic_DNA"/>
</dbReference>
<evidence type="ECO:0000313" key="3">
    <source>
        <dbReference type="EMBL" id="SHI77917.1"/>
    </source>
</evidence>
<dbReference type="AlphaFoldDB" id="A0A8G2C890"/>
<reference evidence="2 5" key="2">
    <citation type="submission" date="2024-07" db="EMBL/GenBank/DDBJ databases">
        <title>Active virus-host system and metabolic interactions in a Lokiarchaeon culture.</title>
        <authorList>
            <person name="Ponce Toledo R.I."/>
            <person name="Rodrigues Oliveira T."/>
            <person name="Schleper C."/>
        </authorList>
    </citation>
    <scope>NUCLEOTIDE SEQUENCE [LARGE SCALE GENOMIC DNA]</scope>
    <source>
        <strain evidence="2 5">B35</strain>
    </source>
</reference>
<evidence type="ECO:0000313" key="4">
    <source>
        <dbReference type="Proteomes" id="UP000184001"/>
    </source>
</evidence>
<comment type="caution">
    <text evidence="3">The sequence shown here is derived from an EMBL/GenBank/DDBJ whole genome shotgun (WGS) entry which is preliminary data.</text>
</comment>
<dbReference type="Proteomes" id="UP000184001">
    <property type="component" value="Unassembled WGS sequence"/>
</dbReference>
<reference evidence="3 4" key="1">
    <citation type="submission" date="2016-11" db="EMBL/GenBank/DDBJ databases">
        <authorList>
            <person name="Varghese N."/>
            <person name="Submissions S."/>
        </authorList>
    </citation>
    <scope>NUCLEOTIDE SEQUENCE [LARGE SCALE GENOMIC DNA]</scope>
    <source>
        <strain evidence="3 4">DSM 17919</strain>
    </source>
</reference>
<dbReference type="EMBL" id="JBFSOO010000003">
    <property type="protein sequence ID" value="MEZ6852933.1"/>
    <property type="molecule type" value="Genomic_DNA"/>
</dbReference>
<name>A0A8G2C890_9BACT</name>